<keyword evidence="3" id="KW-1185">Reference proteome</keyword>
<accession>A0A6G1EGW9</accession>
<protein>
    <submittedName>
        <fullName evidence="2">Uncharacterized protein</fullName>
    </submittedName>
</protein>
<evidence type="ECO:0000313" key="2">
    <source>
        <dbReference type="EMBL" id="KAF0923977.1"/>
    </source>
</evidence>
<dbReference type="EMBL" id="SPHZ02000003">
    <property type="protein sequence ID" value="KAF0923977.1"/>
    <property type="molecule type" value="Genomic_DNA"/>
</dbReference>
<dbReference type="AlphaFoldDB" id="A0A6G1EGW9"/>
<evidence type="ECO:0000313" key="3">
    <source>
        <dbReference type="Proteomes" id="UP000479710"/>
    </source>
</evidence>
<dbReference type="Proteomes" id="UP000479710">
    <property type="component" value="Unassembled WGS sequence"/>
</dbReference>
<organism evidence="2 3">
    <name type="scientific">Oryza meyeriana var. granulata</name>
    <dbReference type="NCBI Taxonomy" id="110450"/>
    <lineage>
        <taxon>Eukaryota</taxon>
        <taxon>Viridiplantae</taxon>
        <taxon>Streptophyta</taxon>
        <taxon>Embryophyta</taxon>
        <taxon>Tracheophyta</taxon>
        <taxon>Spermatophyta</taxon>
        <taxon>Magnoliopsida</taxon>
        <taxon>Liliopsida</taxon>
        <taxon>Poales</taxon>
        <taxon>Poaceae</taxon>
        <taxon>BOP clade</taxon>
        <taxon>Oryzoideae</taxon>
        <taxon>Oryzeae</taxon>
        <taxon>Oryzinae</taxon>
        <taxon>Oryza</taxon>
        <taxon>Oryza meyeriana</taxon>
    </lineage>
</organism>
<feature type="region of interest" description="Disordered" evidence="1">
    <location>
        <begin position="91"/>
        <end position="118"/>
    </location>
</feature>
<dbReference type="Gene3D" id="1.25.40.10">
    <property type="entry name" value="Tetratricopeptide repeat domain"/>
    <property type="match status" value="1"/>
</dbReference>
<feature type="non-terminal residue" evidence="2">
    <location>
        <position position="154"/>
    </location>
</feature>
<reference evidence="2 3" key="1">
    <citation type="submission" date="2019-11" db="EMBL/GenBank/DDBJ databases">
        <title>Whole genome sequence of Oryza granulata.</title>
        <authorList>
            <person name="Li W."/>
        </authorList>
    </citation>
    <scope>NUCLEOTIDE SEQUENCE [LARGE SCALE GENOMIC DNA]</scope>
    <source>
        <strain evidence="3">cv. Menghai</strain>
        <tissue evidence="2">Leaf</tissue>
    </source>
</reference>
<comment type="caution">
    <text evidence="2">The sequence shown here is derived from an EMBL/GenBank/DDBJ whole genome shotgun (WGS) entry which is preliminary data.</text>
</comment>
<dbReference type="InterPro" id="IPR011990">
    <property type="entry name" value="TPR-like_helical_dom_sf"/>
</dbReference>
<gene>
    <name evidence="2" type="ORF">E2562_007796</name>
</gene>
<name>A0A6G1EGW9_9ORYZ</name>
<sequence length="154" mass="17189">MDVVFNLDNGGNIILRLQFLLSDEDHKQVQEMVKYTFSEGKIVLMMPPTYSSDVQESKMGSWHVPKEETSGDERLRIWLCIDRTGPCKQPHEAPAANRVAQDVSPSVASNVSEQRREEDNGGFITGRILIGLMQRVYDGLLSLCAYSSAISAAR</sequence>
<evidence type="ECO:0000256" key="1">
    <source>
        <dbReference type="SAM" id="MobiDB-lite"/>
    </source>
</evidence>
<feature type="compositionally biased region" description="Polar residues" evidence="1">
    <location>
        <begin position="103"/>
        <end position="112"/>
    </location>
</feature>
<dbReference type="OrthoDB" id="1939272at2759"/>
<proteinExistence type="predicted"/>